<dbReference type="InterPro" id="IPR032474">
    <property type="entry name" value="Argonaute_N"/>
</dbReference>
<dbReference type="SUPFAM" id="SSF101690">
    <property type="entry name" value="PAZ domain"/>
    <property type="match status" value="1"/>
</dbReference>
<dbReference type="Gene3D" id="2.170.260.10">
    <property type="entry name" value="paz domain"/>
    <property type="match status" value="1"/>
</dbReference>
<keyword evidence="5" id="KW-1185">Reference proteome</keyword>
<dbReference type="EMBL" id="JANBOI010001710">
    <property type="protein sequence ID" value="KAJ1726204.1"/>
    <property type="molecule type" value="Genomic_DNA"/>
</dbReference>
<dbReference type="SMART" id="SM01163">
    <property type="entry name" value="DUF1785"/>
    <property type="match status" value="1"/>
</dbReference>
<dbReference type="InterPro" id="IPR036085">
    <property type="entry name" value="PAZ_dom_sf"/>
</dbReference>
<dbReference type="InterPro" id="IPR032472">
    <property type="entry name" value="ArgoL2"/>
</dbReference>
<sequence length="873" mass="97980">MSVQAAPGAASAGAVVKQLGTAGRRQRVVANYVEFAKYGSGEIFQYDVELSPAQGEFRRLPPPELTRGVFDQAMRIHRQAKLGNTPMVYDARKIAYAPKRVCGPTETLRLEVSYTEDGRASSFVIQLREAAVVDTSTIERFVHGDRGMEIADIQPALTALDLAIGSVAHADMVGFGRSFFTRAQSKPTAGGLELWQGFSFSVRPGIDRLYLNVNTAVTAMYAPGALLDALVKVLDLRDADQLRGHVTPQTVRAMGSYLRGMVLYLRHRGIRGKRKFAIKGMTTNPLDRESFEWEDPNNPGHPESITVAQYYRRRYNIDLRYPYLPGLVGRRNAVFPIELCEIAENQRYKGKLNEQQTADMVQFACRKPNENMGRITDVLQQLNFNASPMVQAFGLSLNTRLAEVESRVLPAPELNYGHGSRDPRVTPVDGAWNMRDKCVHTPGESLKYWAVLVLADRRQLPDNKVQAFVTTLVDMCNRMHTRIEDPRPRIYYGNLNADIAAEMKRACDAIRLPPNTAPQLLLVVLPTTNTQVYQTVKNCAYTTLGIQTQCMQAKHMQRPNPQYCANLCLKINVKLGGTTQSLPTAHLQRLLHRKCTLFLGCDVTHPAPGEQFRPSIASVVGSTDFMGLRYAATLIQLPSRQELVSRLQEAVVRHLKLYYKGTKQKPDHIIFYRDGVSETQFNQVRDRELIEIQRACSSMQPEYQPMITFVAVLKRHNTRFFPMGRDGDRRTGNCVPGTIIDRSVTMPSLFDFYLFAHGAIQGTSRPTHYYVLHNDAKFTADELQQLTYHLCYTYAICTRSVSLVPPVYYAHRVADRARCHLVDMGIGFEDAATATGGFYGGAGTTTARQAEDPNLITKIIKTHDRLDASMYFM</sequence>
<dbReference type="OrthoDB" id="10252740at2759"/>
<dbReference type="InterPro" id="IPR036397">
    <property type="entry name" value="RNaseH_sf"/>
</dbReference>
<dbReference type="SUPFAM" id="SSF53098">
    <property type="entry name" value="Ribonuclease H-like"/>
    <property type="match status" value="1"/>
</dbReference>
<accession>A0A9W7Y8Z5</accession>
<dbReference type="InterPro" id="IPR012337">
    <property type="entry name" value="RNaseH-like_sf"/>
</dbReference>
<dbReference type="InterPro" id="IPR014811">
    <property type="entry name" value="ArgoL1"/>
</dbReference>
<dbReference type="PROSITE" id="PS50821">
    <property type="entry name" value="PAZ"/>
    <property type="match status" value="1"/>
</dbReference>
<dbReference type="Pfam" id="PF02170">
    <property type="entry name" value="PAZ"/>
    <property type="match status" value="1"/>
</dbReference>
<dbReference type="PANTHER" id="PTHR22891">
    <property type="entry name" value="EUKARYOTIC TRANSLATION INITIATION FACTOR 2C"/>
    <property type="match status" value="1"/>
</dbReference>
<dbReference type="AlphaFoldDB" id="A0A9W7Y8Z5"/>
<dbReference type="Pfam" id="PF16487">
    <property type="entry name" value="ArgoMid"/>
    <property type="match status" value="1"/>
</dbReference>
<dbReference type="SMART" id="SM00949">
    <property type="entry name" value="PAZ"/>
    <property type="match status" value="1"/>
</dbReference>
<feature type="domain" description="Piwi" evidence="3">
    <location>
        <begin position="520"/>
        <end position="822"/>
    </location>
</feature>
<dbReference type="Pfam" id="PF16488">
    <property type="entry name" value="ArgoL2"/>
    <property type="match status" value="1"/>
</dbReference>
<dbReference type="Pfam" id="PF16486">
    <property type="entry name" value="ArgoN"/>
    <property type="match status" value="1"/>
</dbReference>
<proteinExistence type="inferred from homology"/>
<dbReference type="PROSITE" id="PS50822">
    <property type="entry name" value="PIWI"/>
    <property type="match status" value="1"/>
</dbReference>
<organism evidence="4 5">
    <name type="scientific">Coemansia biformis</name>
    <dbReference type="NCBI Taxonomy" id="1286918"/>
    <lineage>
        <taxon>Eukaryota</taxon>
        <taxon>Fungi</taxon>
        <taxon>Fungi incertae sedis</taxon>
        <taxon>Zoopagomycota</taxon>
        <taxon>Kickxellomycotina</taxon>
        <taxon>Kickxellomycetes</taxon>
        <taxon>Kickxellales</taxon>
        <taxon>Kickxellaceae</taxon>
        <taxon>Coemansia</taxon>
    </lineage>
</organism>
<comment type="similarity">
    <text evidence="1">Belongs to the argonaute family.</text>
</comment>
<name>A0A9W7Y8Z5_9FUNG</name>
<reference evidence="4" key="1">
    <citation type="submission" date="2022-07" db="EMBL/GenBank/DDBJ databases">
        <title>Phylogenomic reconstructions and comparative analyses of Kickxellomycotina fungi.</title>
        <authorList>
            <person name="Reynolds N.K."/>
            <person name="Stajich J.E."/>
            <person name="Barry K."/>
            <person name="Grigoriev I.V."/>
            <person name="Crous P."/>
            <person name="Smith M.E."/>
        </authorList>
    </citation>
    <scope>NUCLEOTIDE SEQUENCE</scope>
    <source>
        <strain evidence="4">BCRC 34381</strain>
    </source>
</reference>
<dbReference type="Proteomes" id="UP001143981">
    <property type="component" value="Unassembled WGS sequence"/>
</dbReference>
<dbReference type="SMART" id="SM00950">
    <property type="entry name" value="Piwi"/>
    <property type="match status" value="1"/>
</dbReference>
<evidence type="ECO:0000313" key="5">
    <source>
        <dbReference type="Proteomes" id="UP001143981"/>
    </source>
</evidence>
<dbReference type="CDD" id="cd04657">
    <property type="entry name" value="Piwi_ago-like"/>
    <property type="match status" value="1"/>
</dbReference>
<evidence type="ECO:0008006" key="6">
    <source>
        <dbReference type="Google" id="ProtNLM"/>
    </source>
</evidence>
<evidence type="ECO:0000313" key="4">
    <source>
        <dbReference type="EMBL" id="KAJ1726204.1"/>
    </source>
</evidence>
<dbReference type="CDD" id="cd02846">
    <property type="entry name" value="PAZ_argonaute_like"/>
    <property type="match status" value="1"/>
</dbReference>
<dbReference type="InterPro" id="IPR003100">
    <property type="entry name" value="PAZ_dom"/>
</dbReference>
<dbReference type="Gene3D" id="3.40.50.2300">
    <property type="match status" value="1"/>
</dbReference>
<comment type="caution">
    <text evidence="4">The sequence shown here is derived from an EMBL/GenBank/DDBJ whole genome shotgun (WGS) entry which is preliminary data.</text>
</comment>
<dbReference type="InterPro" id="IPR045246">
    <property type="entry name" value="Piwi_ago-like"/>
</dbReference>
<dbReference type="Pfam" id="PF02171">
    <property type="entry name" value="Piwi"/>
    <property type="match status" value="1"/>
</dbReference>
<dbReference type="InterPro" id="IPR003165">
    <property type="entry name" value="Piwi"/>
</dbReference>
<feature type="domain" description="PAZ" evidence="2">
    <location>
        <begin position="232"/>
        <end position="344"/>
    </location>
</feature>
<evidence type="ECO:0000256" key="1">
    <source>
        <dbReference type="RuleBase" id="RU361178"/>
    </source>
</evidence>
<evidence type="ECO:0000259" key="3">
    <source>
        <dbReference type="PROSITE" id="PS50822"/>
    </source>
</evidence>
<dbReference type="Gene3D" id="3.30.420.10">
    <property type="entry name" value="Ribonuclease H-like superfamily/Ribonuclease H"/>
    <property type="match status" value="1"/>
</dbReference>
<evidence type="ECO:0000259" key="2">
    <source>
        <dbReference type="PROSITE" id="PS50821"/>
    </source>
</evidence>
<dbReference type="GO" id="GO:0003723">
    <property type="term" value="F:RNA binding"/>
    <property type="evidence" value="ECO:0007669"/>
    <property type="project" value="InterPro"/>
</dbReference>
<gene>
    <name evidence="4" type="ORF">LPJ61_005350</name>
</gene>
<dbReference type="Pfam" id="PF08699">
    <property type="entry name" value="ArgoL1"/>
    <property type="match status" value="1"/>
</dbReference>
<protein>
    <recommendedName>
        <fullName evidence="6">Piwi-domain-containing protein</fullName>
    </recommendedName>
</protein>
<dbReference type="InterPro" id="IPR032473">
    <property type="entry name" value="Argonaute_Mid_dom"/>
</dbReference>